<name>A0AAD6Z2H4_9AGAR</name>
<gene>
    <name evidence="2" type="ORF">DFH08DRAFT_825392</name>
</gene>
<accession>A0AAD6Z2H4</accession>
<feature type="compositionally biased region" description="Basic residues" evidence="1">
    <location>
        <begin position="327"/>
        <end position="337"/>
    </location>
</feature>
<sequence>MGHTTPDHSNLVETAHAGRNVETLIGVGLLTAILQSQLRDNAKAAELLQIEQKGVMRKRWNGVGEYNILRREIEEEKDARRAWRLHQTEIDLELERIRKGPLAGVRISGRRPTGRPLEDETAIGIPLYRCSGDAANFSPDTVSEPVNEPLQISVPLHDASSNDDNDIQDGASAAPNFGLFAVPAVDNAFLNSERQDVQTTFEVADFSLPYAPEHKGLASGFYDSIGGLGSLTGWDDTPCSTYPMYNTRIFDTSLHAPEFPGDSNILLDGFSLGADDDDFGNLPALPMPSSPFCHESPTISAQIRVSKKKRPRAPEVNEALIIQGSRPRTKSRRALGE</sequence>
<feature type="region of interest" description="Disordered" evidence="1">
    <location>
        <begin position="304"/>
        <end position="337"/>
    </location>
</feature>
<dbReference type="EMBL" id="JARIHO010000100">
    <property type="protein sequence ID" value="KAJ7304630.1"/>
    <property type="molecule type" value="Genomic_DNA"/>
</dbReference>
<evidence type="ECO:0000313" key="3">
    <source>
        <dbReference type="Proteomes" id="UP001218218"/>
    </source>
</evidence>
<dbReference type="AlphaFoldDB" id="A0AAD6Z2H4"/>
<reference evidence="2" key="1">
    <citation type="submission" date="2023-03" db="EMBL/GenBank/DDBJ databases">
        <title>Massive genome expansion in bonnet fungi (Mycena s.s.) driven by repeated elements and novel gene families across ecological guilds.</title>
        <authorList>
            <consortium name="Lawrence Berkeley National Laboratory"/>
            <person name="Harder C.B."/>
            <person name="Miyauchi S."/>
            <person name="Viragh M."/>
            <person name="Kuo A."/>
            <person name="Thoen E."/>
            <person name="Andreopoulos B."/>
            <person name="Lu D."/>
            <person name="Skrede I."/>
            <person name="Drula E."/>
            <person name="Henrissat B."/>
            <person name="Morin E."/>
            <person name="Kohler A."/>
            <person name="Barry K."/>
            <person name="LaButti K."/>
            <person name="Morin E."/>
            <person name="Salamov A."/>
            <person name="Lipzen A."/>
            <person name="Mereny Z."/>
            <person name="Hegedus B."/>
            <person name="Baldrian P."/>
            <person name="Stursova M."/>
            <person name="Weitz H."/>
            <person name="Taylor A."/>
            <person name="Grigoriev I.V."/>
            <person name="Nagy L.G."/>
            <person name="Martin F."/>
            <person name="Kauserud H."/>
        </authorList>
    </citation>
    <scope>NUCLEOTIDE SEQUENCE</scope>
    <source>
        <strain evidence="2">CBHHK002</strain>
    </source>
</reference>
<keyword evidence="3" id="KW-1185">Reference proteome</keyword>
<evidence type="ECO:0000313" key="2">
    <source>
        <dbReference type="EMBL" id="KAJ7304630.1"/>
    </source>
</evidence>
<dbReference type="Proteomes" id="UP001218218">
    <property type="component" value="Unassembled WGS sequence"/>
</dbReference>
<protein>
    <submittedName>
        <fullName evidence="2">Uncharacterized protein</fullName>
    </submittedName>
</protein>
<proteinExistence type="predicted"/>
<organism evidence="2 3">
    <name type="scientific">Mycena albidolilacea</name>
    <dbReference type="NCBI Taxonomy" id="1033008"/>
    <lineage>
        <taxon>Eukaryota</taxon>
        <taxon>Fungi</taxon>
        <taxon>Dikarya</taxon>
        <taxon>Basidiomycota</taxon>
        <taxon>Agaricomycotina</taxon>
        <taxon>Agaricomycetes</taxon>
        <taxon>Agaricomycetidae</taxon>
        <taxon>Agaricales</taxon>
        <taxon>Marasmiineae</taxon>
        <taxon>Mycenaceae</taxon>
        <taxon>Mycena</taxon>
    </lineage>
</organism>
<comment type="caution">
    <text evidence="2">The sequence shown here is derived from an EMBL/GenBank/DDBJ whole genome shotgun (WGS) entry which is preliminary data.</text>
</comment>
<evidence type="ECO:0000256" key="1">
    <source>
        <dbReference type="SAM" id="MobiDB-lite"/>
    </source>
</evidence>